<accession>A0A1E4S345</accession>
<name>A0A1E4S345_CYBJN</name>
<keyword evidence="2" id="KW-1185">Reference proteome</keyword>
<evidence type="ECO:0000313" key="2">
    <source>
        <dbReference type="Proteomes" id="UP000094389"/>
    </source>
</evidence>
<evidence type="ECO:0000313" key="1">
    <source>
        <dbReference type="EMBL" id="ODV73946.1"/>
    </source>
</evidence>
<dbReference type="RefSeq" id="XP_020070985.1">
    <property type="nucleotide sequence ID" value="XM_020214869.1"/>
</dbReference>
<dbReference type="EMBL" id="KV453929">
    <property type="protein sequence ID" value="ODV73946.1"/>
    <property type="molecule type" value="Genomic_DNA"/>
</dbReference>
<organism evidence="1 2">
    <name type="scientific">Cyberlindnera jadinii (strain ATCC 18201 / CBS 1600 / BCRC 20928 / JCM 3617 / NBRC 0987 / NRRL Y-1542)</name>
    <name type="common">Torula yeast</name>
    <name type="synonym">Candida utilis</name>
    <dbReference type="NCBI Taxonomy" id="983966"/>
    <lineage>
        <taxon>Eukaryota</taxon>
        <taxon>Fungi</taxon>
        <taxon>Dikarya</taxon>
        <taxon>Ascomycota</taxon>
        <taxon>Saccharomycotina</taxon>
        <taxon>Saccharomycetes</taxon>
        <taxon>Phaffomycetales</taxon>
        <taxon>Phaffomycetaceae</taxon>
        <taxon>Cyberlindnera</taxon>
    </lineage>
</organism>
<dbReference type="Proteomes" id="UP000094389">
    <property type="component" value="Unassembled WGS sequence"/>
</dbReference>
<gene>
    <name evidence="1" type="ORF">CYBJADRAFT_167349</name>
</gene>
<sequence length="73" mass="8715">MTDILERQLKVSWMKSHFFLSAMIDPPVKVGLNEEHVSPFDLEENLYFKVRNQLEVVRSFEHARIDRQRQPTS</sequence>
<proteinExistence type="predicted"/>
<dbReference type="AlphaFoldDB" id="A0A1E4S345"/>
<dbReference type="GeneID" id="30989265"/>
<protein>
    <submittedName>
        <fullName evidence="1">Uncharacterized protein</fullName>
    </submittedName>
</protein>
<reference evidence="1 2" key="1">
    <citation type="journal article" date="2016" name="Proc. Natl. Acad. Sci. U.S.A.">
        <title>Comparative genomics of biotechnologically important yeasts.</title>
        <authorList>
            <person name="Riley R."/>
            <person name="Haridas S."/>
            <person name="Wolfe K.H."/>
            <person name="Lopes M.R."/>
            <person name="Hittinger C.T."/>
            <person name="Goeker M."/>
            <person name="Salamov A.A."/>
            <person name="Wisecaver J.H."/>
            <person name="Long T.M."/>
            <person name="Calvey C.H."/>
            <person name="Aerts A.L."/>
            <person name="Barry K.W."/>
            <person name="Choi C."/>
            <person name="Clum A."/>
            <person name="Coughlan A.Y."/>
            <person name="Deshpande S."/>
            <person name="Douglass A.P."/>
            <person name="Hanson S.J."/>
            <person name="Klenk H.-P."/>
            <person name="LaButti K.M."/>
            <person name="Lapidus A."/>
            <person name="Lindquist E.A."/>
            <person name="Lipzen A.M."/>
            <person name="Meier-Kolthoff J.P."/>
            <person name="Ohm R.A."/>
            <person name="Otillar R.P."/>
            <person name="Pangilinan J.L."/>
            <person name="Peng Y."/>
            <person name="Rokas A."/>
            <person name="Rosa C.A."/>
            <person name="Scheuner C."/>
            <person name="Sibirny A.A."/>
            <person name="Slot J.C."/>
            <person name="Stielow J.B."/>
            <person name="Sun H."/>
            <person name="Kurtzman C.P."/>
            <person name="Blackwell M."/>
            <person name="Grigoriev I.V."/>
            <person name="Jeffries T.W."/>
        </authorList>
    </citation>
    <scope>NUCLEOTIDE SEQUENCE [LARGE SCALE GENOMIC DNA]</scope>
    <source>
        <strain evidence="2">ATCC 18201 / CBS 1600 / BCRC 20928 / JCM 3617 / NBRC 0987 / NRRL Y-1542</strain>
    </source>
</reference>